<gene>
    <name evidence="1" type="ORF">ZHD862_LOCUS25162</name>
</gene>
<dbReference type="EMBL" id="CAJNOT010001769">
    <property type="protein sequence ID" value="CAF1246579.1"/>
    <property type="molecule type" value="Genomic_DNA"/>
</dbReference>
<name>A0A814ZVB5_9BILA</name>
<evidence type="ECO:0000313" key="2">
    <source>
        <dbReference type="Proteomes" id="UP000663864"/>
    </source>
</evidence>
<proteinExistence type="predicted"/>
<protein>
    <submittedName>
        <fullName evidence="1">Uncharacterized protein</fullName>
    </submittedName>
</protein>
<dbReference type="AlphaFoldDB" id="A0A814ZVB5"/>
<sequence length="190" mass="22217">MAVNNLTSHRRPPIIGAWVDQGIGCNGTYQPMKQRFEELSPLIEKWYYFVTPAEFYEFLDDKPKTQIFLIMSGQAGQQIVPARHTYENIHSMYIYCGNVNEHRRLKEECDKVKDVMNLEDDVYERIADELSRLLLNIGESYVRSQDRGLARNYLTEALRLMKTILRYNNNHGRVIQVNDLLESIDTSIEP</sequence>
<comment type="caution">
    <text evidence="1">The sequence shown here is derived from an EMBL/GenBank/DDBJ whole genome shotgun (WGS) entry which is preliminary data.</text>
</comment>
<dbReference type="Proteomes" id="UP000663864">
    <property type="component" value="Unassembled WGS sequence"/>
</dbReference>
<organism evidence="1 2">
    <name type="scientific">Rotaria sordida</name>
    <dbReference type="NCBI Taxonomy" id="392033"/>
    <lineage>
        <taxon>Eukaryota</taxon>
        <taxon>Metazoa</taxon>
        <taxon>Spiralia</taxon>
        <taxon>Gnathifera</taxon>
        <taxon>Rotifera</taxon>
        <taxon>Eurotatoria</taxon>
        <taxon>Bdelloidea</taxon>
        <taxon>Philodinida</taxon>
        <taxon>Philodinidae</taxon>
        <taxon>Rotaria</taxon>
    </lineage>
</organism>
<evidence type="ECO:0000313" key="1">
    <source>
        <dbReference type="EMBL" id="CAF1246579.1"/>
    </source>
</evidence>
<accession>A0A814ZVB5</accession>
<reference evidence="1" key="1">
    <citation type="submission" date="2021-02" db="EMBL/GenBank/DDBJ databases">
        <authorList>
            <person name="Nowell W R."/>
        </authorList>
    </citation>
    <scope>NUCLEOTIDE SEQUENCE</scope>
</reference>